<dbReference type="PANTHER" id="PTHR23515">
    <property type="entry name" value="HIGH-AFFINITY NITRATE TRANSPORTER 2.3"/>
    <property type="match status" value="1"/>
</dbReference>
<dbReference type="InterPro" id="IPR036259">
    <property type="entry name" value="MFS_trans_sf"/>
</dbReference>
<evidence type="ECO:0000256" key="1">
    <source>
        <dbReference type="ARBA" id="ARBA00004651"/>
    </source>
</evidence>
<dbReference type="RefSeq" id="WP_183600552.1">
    <property type="nucleotide sequence ID" value="NZ_JACHXK010000005.1"/>
</dbReference>
<evidence type="ECO:0000256" key="2">
    <source>
        <dbReference type="ARBA" id="ARBA00008432"/>
    </source>
</evidence>
<protein>
    <submittedName>
        <fullName evidence="10">NNP family nitrate/nitrite transporter-like MFS transporter</fullName>
    </submittedName>
</protein>
<dbReference type="EMBL" id="JACHXK010000005">
    <property type="protein sequence ID" value="MBB3110648.1"/>
    <property type="molecule type" value="Genomic_DNA"/>
</dbReference>
<dbReference type="AlphaFoldDB" id="A0A7W5AXN3"/>
<dbReference type="GO" id="GO:0042128">
    <property type="term" value="P:nitrate assimilation"/>
    <property type="evidence" value="ECO:0007669"/>
    <property type="project" value="UniProtKB-KW"/>
</dbReference>
<comment type="subcellular location">
    <subcellularLocation>
        <location evidence="1">Cell membrane</location>
        <topology evidence="1">Multi-pass membrane protein</topology>
    </subcellularLocation>
</comment>
<feature type="transmembrane region" description="Helical" evidence="8">
    <location>
        <begin position="52"/>
        <end position="72"/>
    </location>
</feature>
<sequence length="409" mass="43825">MVNQKSFLKSGHTPSLFSSFLYFDTSFMVWVLLGPLAVIIMNDYPMDAAQKANLVALPVLGGSILRLVLGYFTDVIGPKRTGQIGMLLTMVPLVWGWLFVDSLSQLYIVALLLGVAGASFAAALPLASRWYPPQYQGLAMGIAGAGNSGTVFTTLFANRIAQHYGSWEIVFGLALIPMALVFIVFTLFAKDSPNQPAPRKLSDYGAVLKQRDTWLFCLLYSVTFGGFVGMSNYLTIFFNTQYGLDPIRAADFTTICVIAGSFFRPVGGWLADKIGGIRMLMLLYAVVAVMMASISSLPPLGLITVLLFIGMMALGMGNGSVFQLVPQRFQSEIGIVTGIVGAAGGLGGYFLPKLLGNLKESTGSYTPGFLIISGIALACVALIFIIQGSWKRTFLGHGGKARAEAPISA</sequence>
<dbReference type="Proteomes" id="UP000570361">
    <property type="component" value="Unassembled WGS sequence"/>
</dbReference>
<feature type="transmembrane region" description="Helical" evidence="8">
    <location>
        <begin position="214"/>
        <end position="234"/>
    </location>
</feature>
<comment type="caution">
    <text evidence="10">The sequence shown here is derived from an EMBL/GenBank/DDBJ whole genome shotgun (WGS) entry which is preliminary data.</text>
</comment>
<feature type="transmembrane region" description="Helical" evidence="8">
    <location>
        <begin position="138"/>
        <end position="157"/>
    </location>
</feature>
<dbReference type="InterPro" id="IPR020846">
    <property type="entry name" value="MFS_dom"/>
</dbReference>
<dbReference type="Pfam" id="PF07690">
    <property type="entry name" value="MFS_1"/>
    <property type="match status" value="1"/>
</dbReference>
<dbReference type="CDD" id="cd17341">
    <property type="entry name" value="MFS_NRT2_like"/>
    <property type="match status" value="1"/>
</dbReference>
<proteinExistence type="inferred from homology"/>
<evidence type="ECO:0000256" key="5">
    <source>
        <dbReference type="ARBA" id="ARBA00022989"/>
    </source>
</evidence>
<feature type="transmembrane region" description="Helical" evidence="8">
    <location>
        <begin position="84"/>
        <end position="100"/>
    </location>
</feature>
<reference evidence="10 11" key="1">
    <citation type="submission" date="2020-08" db="EMBL/GenBank/DDBJ databases">
        <title>Genomic Encyclopedia of Type Strains, Phase III (KMG-III): the genomes of soil and plant-associated and newly described type strains.</title>
        <authorList>
            <person name="Whitman W."/>
        </authorList>
    </citation>
    <scope>NUCLEOTIDE SEQUENCE [LARGE SCALE GENOMIC DNA]</scope>
    <source>
        <strain evidence="10 11">CECT 5862</strain>
    </source>
</reference>
<feature type="transmembrane region" description="Helical" evidence="8">
    <location>
        <begin position="333"/>
        <end position="352"/>
    </location>
</feature>
<dbReference type="SUPFAM" id="SSF103473">
    <property type="entry name" value="MFS general substrate transporter"/>
    <property type="match status" value="1"/>
</dbReference>
<evidence type="ECO:0000256" key="8">
    <source>
        <dbReference type="SAM" id="Phobius"/>
    </source>
</evidence>
<dbReference type="GO" id="GO:0005886">
    <property type="term" value="C:plasma membrane"/>
    <property type="evidence" value="ECO:0007669"/>
    <property type="project" value="UniProtKB-SubCell"/>
</dbReference>
<evidence type="ECO:0000256" key="7">
    <source>
        <dbReference type="ARBA" id="ARBA00023136"/>
    </source>
</evidence>
<evidence type="ECO:0000313" key="11">
    <source>
        <dbReference type="Proteomes" id="UP000570361"/>
    </source>
</evidence>
<keyword evidence="6" id="KW-0534">Nitrate assimilation</keyword>
<dbReference type="InterPro" id="IPR011701">
    <property type="entry name" value="MFS"/>
</dbReference>
<feature type="transmembrane region" description="Helical" evidence="8">
    <location>
        <begin position="106"/>
        <end position="126"/>
    </location>
</feature>
<organism evidence="10 11">
    <name type="scientific">Paenibacillus phyllosphaerae</name>
    <dbReference type="NCBI Taxonomy" id="274593"/>
    <lineage>
        <taxon>Bacteria</taxon>
        <taxon>Bacillati</taxon>
        <taxon>Bacillota</taxon>
        <taxon>Bacilli</taxon>
        <taxon>Bacillales</taxon>
        <taxon>Paenibacillaceae</taxon>
        <taxon>Paenibacillus</taxon>
    </lineage>
</organism>
<evidence type="ECO:0000313" key="10">
    <source>
        <dbReference type="EMBL" id="MBB3110648.1"/>
    </source>
</evidence>
<keyword evidence="4 8" id="KW-0812">Transmembrane</keyword>
<feature type="domain" description="Major facilitator superfamily (MFS) profile" evidence="9">
    <location>
        <begin position="14"/>
        <end position="391"/>
    </location>
</feature>
<name>A0A7W5AXN3_9BACL</name>
<evidence type="ECO:0000259" key="9">
    <source>
        <dbReference type="PROSITE" id="PS50850"/>
    </source>
</evidence>
<comment type="similarity">
    <text evidence="2">Belongs to the major facilitator superfamily. Nitrate/nitrite porter (TC 2.A.1.8) family.</text>
</comment>
<feature type="transmembrane region" description="Helical" evidence="8">
    <location>
        <begin position="169"/>
        <end position="189"/>
    </location>
</feature>
<dbReference type="PROSITE" id="PS50850">
    <property type="entry name" value="MFS"/>
    <property type="match status" value="1"/>
</dbReference>
<evidence type="ECO:0000256" key="4">
    <source>
        <dbReference type="ARBA" id="ARBA00022692"/>
    </source>
</evidence>
<accession>A0A7W5AXN3</accession>
<evidence type="ECO:0000256" key="3">
    <source>
        <dbReference type="ARBA" id="ARBA00022448"/>
    </source>
</evidence>
<keyword evidence="3" id="KW-0813">Transport</keyword>
<keyword evidence="11" id="KW-1185">Reference proteome</keyword>
<gene>
    <name evidence="10" type="ORF">FHS18_002715</name>
</gene>
<feature type="transmembrane region" description="Helical" evidence="8">
    <location>
        <begin position="20"/>
        <end position="40"/>
    </location>
</feature>
<feature type="transmembrane region" description="Helical" evidence="8">
    <location>
        <begin position="364"/>
        <end position="386"/>
    </location>
</feature>
<evidence type="ECO:0000256" key="6">
    <source>
        <dbReference type="ARBA" id="ARBA00023063"/>
    </source>
</evidence>
<dbReference type="GO" id="GO:0015112">
    <property type="term" value="F:nitrate transmembrane transporter activity"/>
    <property type="evidence" value="ECO:0007669"/>
    <property type="project" value="InterPro"/>
</dbReference>
<dbReference type="Gene3D" id="1.20.1250.20">
    <property type="entry name" value="MFS general substrate transporter like domains"/>
    <property type="match status" value="1"/>
</dbReference>
<keyword evidence="5 8" id="KW-1133">Transmembrane helix</keyword>
<feature type="transmembrane region" description="Helical" evidence="8">
    <location>
        <begin position="300"/>
        <end position="321"/>
    </location>
</feature>
<keyword evidence="7 8" id="KW-0472">Membrane</keyword>
<dbReference type="InterPro" id="IPR044772">
    <property type="entry name" value="NO3_transporter"/>
</dbReference>
<feature type="transmembrane region" description="Helical" evidence="8">
    <location>
        <begin position="275"/>
        <end position="294"/>
    </location>
</feature>